<feature type="region of interest" description="Disordered" evidence="5">
    <location>
        <begin position="534"/>
        <end position="555"/>
    </location>
</feature>
<feature type="transmembrane region" description="Helical" evidence="6">
    <location>
        <begin position="134"/>
        <end position="153"/>
    </location>
</feature>
<proteinExistence type="predicted"/>
<dbReference type="EMBL" id="KV417624">
    <property type="protein sequence ID" value="KZP14005.1"/>
    <property type="molecule type" value="Genomic_DNA"/>
</dbReference>
<feature type="transmembrane region" description="Helical" evidence="6">
    <location>
        <begin position="473"/>
        <end position="495"/>
    </location>
</feature>
<dbReference type="STRING" id="436010.A0A166CU44"/>
<feature type="transmembrane region" description="Helical" evidence="6">
    <location>
        <begin position="104"/>
        <end position="122"/>
    </location>
</feature>
<feature type="transmembrane region" description="Helical" evidence="6">
    <location>
        <begin position="341"/>
        <end position="360"/>
    </location>
</feature>
<dbReference type="Pfam" id="PF07690">
    <property type="entry name" value="MFS_1"/>
    <property type="match status" value="1"/>
</dbReference>
<dbReference type="Gene3D" id="1.20.1250.20">
    <property type="entry name" value="MFS general substrate transporter like domains"/>
    <property type="match status" value="1"/>
</dbReference>
<feature type="transmembrane region" description="Helical" evidence="6">
    <location>
        <begin position="159"/>
        <end position="182"/>
    </location>
</feature>
<evidence type="ECO:0000256" key="6">
    <source>
        <dbReference type="SAM" id="Phobius"/>
    </source>
</evidence>
<dbReference type="InterPro" id="IPR011701">
    <property type="entry name" value="MFS"/>
</dbReference>
<evidence type="ECO:0000256" key="3">
    <source>
        <dbReference type="ARBA" id="ARBA00022989"/>
    </source>
</evidence>
<comment type="subcellular location">
    <subcellularLocation>
        <location evidence="1">Membrane</location>
        <topology evidence="1">Multi-pass membrane protein</topology>
    </subcellularLocation>
</comment>
<dbReference type="PANTHER" id="PTHR23502:SF74">
    <property type="entry name" value="MAJOR FACILITATOR SUPERFAMILY (MFS) PROFILE DOMAIN-CONTAINING PROTEIN"/>
    <property type="match status" value="1"/>
</dbReference>
<dbReference type="InterPro" id="IPR036259">
    <property type="entry name" value="MFS_trans_sf"/>
</dbReference>
<evidence type="ECO:0000256" key="4">
    <source>
        <dbReference type="ARBA" id="ARBA00023136"/>
    </source>
</evidence>
<keyword evidence="3 6" id="KW-1133">Transmembrane helix</keyword>
<feature type="transmembrane region" description="Helical" evidence="6">
    <location>
        <begin position="67"/>
        <end position="84"/>
    </location>
</feature>
<feature type="transmembrane region" description="Helical" evidence="6">
    <location>
        <begin position="302"/>
        <end position="321"/>
    </location>
</feature>
<reference evidence="8 9" key="1">
    <citation type="journal article" date="2016" name="Mol. Biol. Evol.">
        <title>Comparative Genomics of Early-Diverging Mushroom-Forming Fungi Provides Insights into the Origins of Lignocellulose Decay Capabilities.</title>
        <authorList>
            <person name="Nagy L.G."/>
            <person name="Riley R."/>
            <person name="Tritt A."/>
            <person name="Adam C."/>
            <person name="Daum C."/>
            <person name="Floudas D."/>
            <person name="Sun H."/>
            <person name="Yadav J.S."/>
            <person name="Pangilinan J."/>
            <person name="Larsson K.H."/>
            <person name="Matsuura K."/>
            <person name="Barry K."/>
            <person name="Labutti K."/>
            <person name="Kuo R."/>
            <person name="Ohm R.A."/>
            <person name="Bhattacharya S.S."/>
            <person name="Shirouzu T."/>
            <person name="Yoshinaga Y."/>
            <person name="Martin F.M."/>
            <person name="Grigoriev I.V."/>
            <person name="Hibbett D.S."/>
        </authorList>
    </citation>
    <scope>NUCLEOTIDE SEQUENCE [LARGE SCALE GENOMIC DNA]</scope>
    <source>
        <strain evidence="8 9">CBS 109695</strain>
    </source>
</reference>
<feature type="transmembrane region" description="Helical" evidence="6">
    <location>
        <begin position="446"/>
        <end position="467"/>
    </location>
</feature>
<dbReference type="GO" id="GO:0005886">
    <property type="term" value="C:plasma membrane"/>
    <property type="evidence" value="ECO:0007669"/>
    <property type="project" value="TreeGrafter"/>
</dbReference>
<feature type="compositionally biased region" description="Polar residues" evidence="5">
    <location>
        <begin position="545"/>
        <end position="555"/>
    </location>
</feature>
<accession>A0A166CU44</accession>
<evidence type="ECO:0000259" key="7">
    <source>
        <dbReference type="PROSITE" id="PS50850"/>
    </source>
</evidence>
<feature type="transmembrane region" description="Helical" evidence="6">
    <location>
        <begin position="381"/>
        <end position="403"/>
    </location>
</feature>
<dbReference type="InterPro" id="IPR020846">
    <property type="entry name" value="MFS_dom"/>
</dbReference>
<dbReference type="PROSITE" id="PS50850">
    <property type="entry name" value="MFS"/>
    <property type="match status" value="1"/>
</dbReference>
<dbReference type="AlphaFoldDB" id="A0A166CU44"/>
<dbReference type="CDD" id="cd17323">
    <property type="entry name" value="MFS_Tpo1_MDR_like"/>
    <property type="match status" value="1"/>
</dbReference>
<evidence type="ECO:0000313" key="9">
    <source>
        <dbReference type="Proteomes" id="UP000076532"/>
    </source>
</evidence>
<protein>
    <submittedName>
        <fullName evidence="8">MFS general substrate transporter</fullName>
    </submittedName>
</protein>
<evidence type="ECO:0000256" key="2">
    <source>
        <dbReference type="ARBA" id="ARBA00022692"/>
    </source>
</evidence>
<dbReference type="FunFam" id="1.20.1250.20:FF:000011">
    <property type="entry name" value="MFS multidrug transporter, putative"/>
    <property type="match status" value="1"/>
</dbReference>
<evidence type="ECO:0000313" key="8">
    <source>
        <dbReference type="EMBL" id="KZP14005.1"/>
    </source>
</evidence>
<name>A0A166CU44_9AGAM</name>
<keyword evidence="9" id="KW-1185">Reference proteome</keyword>
<feature type="transmembrane region" description="Helical" evidence="6">
    <location>
        <begin position="224"/>
        <end position="245"/>
    </location>
</feature>
<keyword evidence="4 6" id="KW-0472">Membrane</keyword>
<keyword evidence="2 6" id="KW-0812">Transmembrane</keyword>
<gene>
    <name evidence="8" type="ORF">FIBSPDRAFT_912886</name>
</gene>
<dbReference type="SUPFAM" id="SSF103473">
    <property type="entry name" value="MFS general substrate transporter"/>
    <property type="match status" value="1"/>
</dbReference>
<evidence type="ECO:0000256" key="5">
    <source>
        <dbReference type="SAM" id="MobiDB-lite"/>
    </source>
</evidence>
<feature type="transmembrane region" description="Helical" evidence="6">
    <location>
        <begin position="409"/>
        <end position="434"/>
    </location>
</feature>
<feature type="region of interest" description="Disordered" evidence="5">
    <location>
        <begin position="1"/>
        <end position="55"/>
    </location>
</feature>
<dbReference type="PANTHER" id="PTHR23502">
    <property type="entry name" value="MAJOR FACILITATOR SUPERFAMILY"/>
    <property type="match status" value="1"/>
</dbReference>
<dbReference type="GO" id="GO:0022857">
    <property type="term" value="F:transmembrane transporter activity"/>
    <property type="evidence" value="ECO:0007669"/>
    <property type="project" value="InterPro"/>
</dbReference>
<feature type="transmembrane region" description="Helical" evidence="6">
    <location>
        <begin position="194"/>
        <end position="212"/>
    </location>
</feature>
<dbReference type="OrthoDB" id="9986881at2759"/>
<evidence type="ECO:0000256" key="1">
    <source>
        <dbReference type="ARBA" id="ARBA00004141"/>
    </source>
</evidence>
<feature type="domain" description="Major facilitator superfamily (MFS) profile" evidence="7">
    <location>
        <begin position="69"/>
        <end position="502"/>
    </location>
</feature>
<organism evidence="8 9">
    <name type="scientific">Athelia psychrophila</name>
    <dbReference type="NCBI Taxonomy" id="1759441"/>
    <lineage>
        <taxon>Eukaryota</taxon>
        <taxon>Fungi</taxon>
        <taxon>Dikarya</taxon>
        <taxon>Basidiomycota</taxon>
        <taxon>Agaricomycotina</taxon>
        <taxon>Agaricomycetes</taxon>
        <taxon>Agaricomycetidae</taxon>
        <taxon>Atheliales</taxon>
        <taxon>Atheliaceae</taxon>
        <taxon>Athelia</taxon>
    </lineage>
</organism>
<dbReference type="Proteomes" id="UP000076532">
    <property type="component" value="Unassembled WGS sequence"/>
</dbReference>
<sequence length="555" mass="59989">MLDPADVDHEVAQVERVMDSYSGEAPPLASAEQASPPKGEEVDPNIVGWDGPDDPANPKNWSDGYRYFLSMLACLATLNVGFSSSAPTSAAPYIAAQFHVSDEATALVTSVFLIGFITGPILWGPGSELLGRQVVFRVTMLIYTLFILGQALAHNYETLLITRFLAGVFAAAPLTNSTGVLVDIWDPARRGHAVAIFAACVYLGPVCGPVVGGFVGESSLGWRWVFWIVMILSGVSTLLVSCAMPETYAPVLLQRKAIRLRAADPVNNAELYGEHERQDWSRKGVLERTLYRPFIMLRKEPILLLITVYLSFVYGLSYALFQAIPIVFTVERGFTDGQTGLTFISMGLGGLVGAAASFKFSIRYASLIPKWHGFPPPEERLLGAMFAAPALVVGSFWFGWAGANPHLHWMVPCVGLAFIGFSISLIFVSLLAYLVDTYLMYSASALAANVIFRSAVGAGFPLFTVQMFTAMGVGWACTLVGLVALVLTPSPFLFYKFGPRIRAGSTFAPCIDLMIAKKMADARHQAMIEASIAAGKGDDDDDGMNKSQSLGDDKV</sequence>
<feature type="compositionally biased region" description="Basic and acidic residues" evidence="5">
    <location>
        <begin position="1"/>
        <end position="18"/>
    </location>
</feature>